<dbReference type="PANTHER" id="PTHR30383:SF24">
    <property type="entry name" value="THIOESTERASE 1_PROTEASE 1_LYSOPHOSPHOLIPASE L1"/>
    <property type="match status" value="1"/>
</dbReference>
<dbReference type="PROSITE" id="PS01098">
    <property type="entry name" value="LIPASE_GDSL_SER"/>
    <property type="match status" value="1"/>
</dbReference>
<dbReference type="InterPro" id="IPR051532">
    <property type="entry name" value="Ester_Hydrolysis_Enzymes"/>
</dbReference>
<evidence type="ECO:0000313" key="4">
    <source>
        <dbReference type="Proteomes" id="UP000252517"/>
    </source>
</evidence>
<dbReference type="Gene3D" id="3.40.50.1110">
    <property type="entry name" value="SGNH hydrolase"/>
    <property type="match status" value="1"/>
</dbReference>
<proteinExistence type="predicted"/>
<dbReference type="GO" id="GO:0004622">
    <property type="term" value="F:phosphatidylcholine lysophospholipase activity"/>
    <property type="evidence" value="ECO:0007669"/>
    <property type="project" value="TreeGrafter"/>
</dbReference>
<comment type="caution">
    <text evidence="3">The sequence shown here is derived from an EMBL/GenBank/DDBJ whole genome shotgun (WGS) entry which is preliminary data.</text>
</comment>
<keyword evidence="1" id="KW-0812">Transmembrane</keyword>
<dbReference type="InterPro" id="IPR008265">
    <property type="entry name" value="Lipase_GDSL_AS"/>
</dbReference>
<dbReference type="InterPro" id="IPR013830">
    <property type="entry name" value="SGNH_hydro"/>
</dbReference>
<dbReference type="PANTHER" id="PTHR30383">
    <property type="entry name" value="THIOESTERASE 1/PROTEASE 1/LYSOPHOSPHOLIPASE L1"/>
    <property type="match status" value="1"/>
</dbReference>
<evidence type="ECO:0000256" key="1">
    <source>
        <dbReference type="SAM" id="Phobius"/>
    </source>
</evidence>
<accession>A0A367XKJ3</accession>
<dbReference type="InterPro" id="IPR036514">
    <property type="entry name" value="SGNH_hydro_sf"/>
</dbReference>
<evidence type="ECO:0000313" key="3">
    <source>
        <dbReference type="EMBL" id="RCK54187.1"/>
    </source>
</evidence>
<dbReference type="Proteomes" id="UP000252517">
    <property type="component" value="Unassembled WGS sequence"/>
</dbReference>
<feature type="domain" description="SGNH hydrolase-type esterase" evidence="2">
    <location>
        <begin position="68"/>
        <end position="227"/>
    </location>
</feature>
<dbReference type="CDD" id="cd01822">
    <property type="entry name" value="Lysophospholipase_L1_like"/>
    <property type="match status" value="1"/>
</dbReference>
<organism evidence="3 4">
    <name type="scientific">Thalassospira profundimaris</name>
    <dbReference type="NCBI Taxonomy" id="502049"/>
    <lineage>
        <taxon>Bacteria</taxon>
        <taxon>Pseudomonadati</taxon>
        <taxon>Pseudomonadota</taxon>
        <taxon>Alphaproteobacteria</taxon>
        <taxon>Rhodospirillales</taxon>
        <taxon>Thalassospiraceae</taxon>
        <taxon>Thalassospira</taxon>
    </lineage>
</organism>
<reference evidence="3 4" key="1">
    <citation type="submission" date="2014-07" db="EMBL/GenBank/DDBJ databases">
        <title>Draft genome sequence of Thalassospira profundimaris S25-3-2.</title>
        <authorList>
            <person name="Lai Q."/>
            <person name="Shao Z."/>
        </authorList>
    </citation>
    <scope>NUCLEOTIDE SEQUENCE [LARGE SCALE GENOMIC DNA]</scope>
    <source>
        <strain evidence="3 4">S25-3-2</strain>
    </source>
</reference>
<feature type="transmembrane region" description="Helical" evidence="1">
    <location>
        <begin position="32"/>
        <end position="50"/>
    </location>
</feature>
<dbReference type="AlphaFoldDB" id="A0A367XKJ3"/>
<dbReference type="SUPFAM" id="SSF52266">
    <property type="entry name" value="SGNH hydrolase"/>
    <property type="match status" value="1"/>
</dbReference>
<name>A0A367XKJ3_9PROT</name>
<dbReference type="GO" id="GO:0006629">
    <property type="term" value="P:lipid metabolic process"/>
    <property type="evidence" value="ECO:0007669"/>
    <property type="project" value="InterPro"/>
</dbReference>
<gene>
    <name evidence="3" type="ORF">TH25_02380</name>
</gene>
<keyword evidence="1" id="KW-1133">Transmembrane helix</keyword>
<sequence length="244" mass="25935">MLPQGQGPAVNSFTIWGRVDHFLGNIARQFRIGFALLAIVSVCIFFHPAVAQSSGKAGAQPATPTIVLFGDSLIAGYGLPEQDGFAPNLAASLKKAGVDARVINSGVSGDTTAAGLARLDWAMVDKPDLVVLELGANDALRGVEPAQTRKNLETIIQKLQAQKTAILLVGMMAPPNMGKEYGREFNAIYPELSEKYDVPLYPFFLDGVAANPSLNQQDGMHPNAKGVDVIVEKITPAILDALPQ</sequence>
<dbReference type="EMBL" id="JPWH01000001">
    <property type="protein sequence ID" value="RCK54187.1"/>
    <property type="molecule type" value="Genomic_DNA"/>
</dbReference>
<evidence type="ECO:0000259" key="2">
    <source>
        <dbReference type="Pfam" id="PF13472"/>
    </source>
</evidence>
<keyword evidence="1" id="KW-0472">Membrane</keyword>
<protein>
    <recommendedName>
        <fullName evidence="2">SGNH hydrolase-type esterase domain-containing protein</fullName>
    </recommendedName>
</protein>
<dbReference type="Pfam" id="PF13472">
    <property type="entry name" value="Lipase_GDSL_2"/>
    <property type="match status" value="1"/>
</dbReference>